<gene>
    <name evidence="7" type="ORF">EV652_103390</name>
</gene>
<dbReference type="InterPro" id="IPR050534">
    <property type="entry name" value="Coronavir_polyprotein_1ab"/>
</dbReference>
<dbReference type="AlphaFoldDB" id="A0A4R2HQY9"/>
<dbReference type="PANTHER" id="PTHR43788">
    <property type="entry name" value="DNA2/NAM7 HELICASE FAMILY MEMBER"/>
    <property type="match status" value="1"/>
</dbReference>
<proteinExistence type="inferred from homology"/>
<evidence type="ECO:0000259" key="6">
    <source>
        <dbReference type="PROSITE" id="PS50011"/>
    </source>
</evidence>
<dbReference type="Pfam" id="PF13087">
    <property type="entry name" value="AAA_12"/>
    <property type="match status" value="1"/>
</dbReference>
<name>A0A4R2HQY9_9ACTN</name>
<dbReference type="InterPro" id="IPR041677">
    <property type="entry name" value="DNA2/NAM7_AAA_11"/>
</dbReference>
<protein>
    <submittedName>
        <fullName evidence="7">Protein kinase-like protein</fullName>
    </submittedName>
</protein>
<evidence type="ECO:0000256" key="1">
    <source>
        <dbReference type="ARBA" id="ARBA00007913"/>
    </source>
</evidence>
<keyword evidence="7" id="KW-0808">Transferase</keyword>
<evidence type="ECO:0000313" key="8">
    <source>
        <dbReference type="Proteomes" id="UP000294508"/>
    </source>
</evidence>
<evidence type="ECO:0000256" key="3">
    <source>
        <dbReference type="ARBA" id="ARBA00022801"/>
    </source>
</evidence>
<dbReference type="Proteomes" id="UP000294508">
    <property type="component" value="Unassembled WGS sequence"/>
</dbReference>
<dbReference type="GO" id="GO:0004672">
    <property type="term" value="F:protein kinase activity"/>
    <property type="evidence" value="ECO:0007669"/>
    <property type="project" value="InterPro"/>
</dbReference>
<evidence type="ECO:0000256" key="4">
    <source>
        <dbReference type="ARBA" id="ARBA00022806"/>
    </source>
</evidence>
<evidence type="ECO:0000256" key="5">
    <source>
        <dbReference type="ARBA" id="ARBA00022840"/>
    </source>
</evidence>
<dbReference type="GO" id="GO:0043139">
    <property type="term" value="F:5'-3' DNA helicase activity"/>
    <property type="evidence" value="ECO:0007669"/>
    <property type="project" value="TreeGrafter"/>
</dbReference>
<keyword evidence="4" id="KW-0347">Helicase</keyword>
<dbReference type="EMBL" id="SLWN01000003">
    <property type="protein sequence ID" value="TCO33389.1"/>
    <property type="molecule type" value="Genomic_DNA"/>
</dbReference>
<dbReference type="RefSeq" id="WP_132208850.1">
    <property type="nucleotide sequence ID" value="NZ_SLWN01000003.1"/>
</dbReference>
<feature type="domain" description="Protein kinase" evidence="6">
    <location>
        <begin position="10"/>
        <end position="254"/>
    </location>
</feature>
<dbReference type="InterPro" id="IPR011009">
    <property type="entry name" value="Kinase-like_dom_sf"/>
</dbReference>
<dbReference type="InterPro" id="IPR000719">
    <property type="entry name" value="Prot_kinase_dom"/>
</dbReference>
<dbReference type="InterPro" id="IPR047187">
    <property type="entry name" value="SF1_C_Upf1"/>
</dbReference>
<reference evidence="7 8" key="1">
    <citation type="journal article" date="2015" name="Stand. Genomic Sci.">
        <title>Genomic Encyclopedia of Bacterial and Archaeal Type Strains, Phase III: the genomes of soil and plant-associated and newly described type strains.</title>
        <authorList>
            <person name="Whitman W.B."/>
            <person name="Woyke T."/>
            <person name="Klenk H.P."/>
            <person name="Zhou Y."/>
            <person name="Lilburn T.G."/>
            <person name="Beck B.J."/>
            <person name="De Vos P."/>
            <person name="Vandamme P."/>
            <person name="Eisen J.A."/>
            <person name="Garrity G."/>
            <person name="Hugenholtz P."/>
            <person name="Kyrpides N.C."/>
        </authorList>
    </citation>
    <scope>NUCLEOTIDE SEQUENCE [LARGE SCALE GENOMIC DNA]</scope>
    <source>
        <strain evidence="7 8">VKM Ac-2572</strain>
    </source>
</reference>
<dbReference type="InterPro" id="IPR041679">
    <property type="entry name" value="DNA2/NAM7-like_C"/>
</dbReference>
<keyword evidence="7" id="KW-0418">Kinase</keyword>
<organism evidence="7 8">
    <name type="scientific">Kribbella steppae</name>
    <dbReference type="NCBI Taxonomy" id="2512223"/>
    <lineage>
        <taxon>Bacteria</taxon>
        <taxon>Bacillati</taxon>
        <taxon>Actinomycetota</taxon>
        <taxon>Actinomycetes</taxon>
        <taxon>Propionibacteriales</taxon>
        <taxon>Kribbellaceae</taxon>
        <taxon>Kribbella</taxon>
    </lineage>
</organism>
<comment type="caution">
    <text evidence="7">The sequence shown here is derived from an EMBL/GenBank/DDBJ whole genome shotgun (WGS) entry which is preliminary data.</text>
</comment>
<dbReference type="OrthoDB" id="3197455at2"/>
<dbReference type="PROSITE" id="PS00108">
    <property type="entry name" value="PROTEIN_KINASE_ST"/>
    <property type="match status" value="1"/>
</dbReference>
<dbReference type="CDD" id="cd14014">
    <property type="entry name" value="STKc_PknB_like"/>
    <property type="match status" value="1"/>
</dbReference>
<comment type="similarity">
    <text evidence="1">Belongs to the DNA2/NAM7 helicase family.</text>
</comment>
<dbReference type="Gene3D" id="3.40.50.300">
    <property type="entry name" value="P-loop containing nucleotide triphosphate hydrolases"/>
    <property type="match status" value="2"/>
</dbReference>
<dbReference type="PROSITE" id="PS50011">
    <property type="entry name" value="PROTEIN_KINASE_DOM"/>
    <property type="match status" value="1"/>
</dbReference>
<dbReference type="PANTHER" id="PTHR43788:SF8">
    <property type="entry name" value="DNA-BINDING PROTEIN SMUBP-2"/>
    <property type="match status" value="1"/>
</dbReference>
<evidence type="ECO:0000256" key="2">
    <source>
        <dbReference type="ARBA" id="ARBA00022741"/>
    </source>
</evidence>
<keyword evidence="8" id="KW-1185">Reference proteome</keyword>
<dbReference type="InterPro" id="IPR008271">
    <property type="entry name" value="Ser/Thr_kinase_AS"/>
</dbReference>
<dbReference type="Pfam" id="PF00069">
    <property type="entry name" value="Pkinase"/>
    <property type="match status" value="1"/>
</dbReference>
<dbReference type="SUPFAM" id="SSF52540">
    <property type="entry name" value="P-loop containing nucleoside triphosphate hydrolases"/>
    <property type="match status" value="1"/>
</dbReference>
<sequence>MPEQIGSHYVLLRVDSRSGGLSTVRRAVDTRDGSSVAVKFVVGPTDELSRKVFEREVKTLSELSHPNIVRYREAGIDDTGSYYLILDWVDRNLADLLKDGPWESWDQLYRDFARPLLDGLAYAHLKQIEHRDIKPLNILISSAGDPLLADFGIAKIRGQQEDSELTVAGFRSGPYAPPEIDTPFPYVRDVYSVGVLLLQCLSAERIRDFPDIARALESVPVPPDARKLLEACVNPDPSERPRNASDLASALSTIRRERVARHEQGRNPVWLRLTNAAVEHLVGNRVDRARAASKLQADLAGELFASFRLDPETGEHNRSVVTLVGKEFRYTLKIDDDGSGCVVTAAAQPEFEALEGLRRRSCALPPIFTWTVQEPANRDLALRGLSTLVQLIDDFVEGKKEAGGEERPQEGNELFDTWLRILDAREDLARGEHEPIPYRSWRASGRQAVFRLMTPCELDLIGTEWQVQDPRSAHKFGWGEVIDQDGETLTLLGSRLKSLPESASLVPHIGPSEVSLARQRDAVTAVNAGTTLRPDLRQILLDPSTNAEPSRAIVDSWRLDLDESKREAVELALGAKDYVLVQGPPGTGKTSFIAETVAQFLSANPDAKVLIASQTHVAVDNALERLDRSGLQGLVRLAGVDESRVDASVQHLLLDAQTKRWTQGVRTRAEASVQKQAVELGIPVDHLRAALALQQLSSVCREIEAVEQSLRQGDDGTTSELTTALSADSLGSNYQDRIDSLSDYRAELVQDAQRHLAGDLTVNATISSGEAAAAVDVLLGGSVEVGKLLERLSLQAEWLQRIASDDSLAAVYLETTRVVAGTCTGFLRNRAVKLLDFDLCIVDEASKATLTEALVPISRARRWIIVGDTRQLPPTDEELMRATEIMREHEVTKGDVAQTLFQRLADLLPAHSQRMLRQQHRMIRPIGDLISTCFYDGQLYSPRSEGLDGYEKVFGRAVMWLDTGPLGDRRRESAPGGQATSYANRAEAQLVVKQLQTLDGAIDYRLVRPADGMERLEVLVISPYRSQVDELRRKLAPVAFKHLDPVVMSVDAVQGREADVAILSVTRSNPEGKLGFLGADYWRRINVALSRARYGLMIVGDAGFIQGTNGALRTVLDYISTHLDDCEVRLADRD</sequence>
<keyword evidence="3" id="KW-0378">Hydrolase</keyword>
<dbReference type="CDD" id="cd18808">
    <property type="entry name" value="SF1_C_Upf1"/>
    <property type="match status" value="1"/>
</dbReference>
<keyword evidence="5" id="KW-0067">ATP-binding</keyword>
<evidence type="ECO:0000313" key="7">
    <source>
        <dbReference type="EMBL" id="TCO33389.1"/>
    </source>
</evidence>
<dbReference type="SUPFAM" id="SSF56112">
    <property type="entry name" value="Protein kinase-like (PK-like)"/>
    <property type="match status" value="1"/>
</dbReference>
<accession>A0A4R2HQY9</accession>
<dbReference type="Pfam" id="PF13086">
    <property type="entry name" value="AAA_11"/>
    <property type="match status" value="1"/>
</dbReference>
<dbReference type="SMART" id="SM00220">
    <property type="entry name" value="S_TKc"/>
    <property type="match status" value="1"/>
</dbReference>
<dbReference type="Gene3D" id="1.10.510.10">
    <property type="entry name" value="Transferase(Phosphotransferase) domain 1"/>
    <property type="match status" value="1"/>
</dbReference>
<keyword evidence="2" id="KW-0547">Nucleotide-binding</keyword>
<dbReference type="GO" id="GO:0005524">
    <property type="term" value="F:ATP binding"/>
    <property type="evidence" value="ECO:0007669"/>
    <property type="project" value="UniProtKB-KW"/>
</dbReference>
<dbReference type="GO" id="GO:0016787">
    <property type="term" value="F:hydrolase activity"/>
    <property type="evidence" value="ECO:0007669"/>
    <property type="project" value="UniProtKB-KW"/>
</dbReference>
<dbReference type="InterPro" id="IPR027417">
    <property type="entry name" value="P-loop_NTPase"/>
</dbReference>